<evidence type="ECO:0000256" key="7">
    <source>
        <dbReference type="SAM" id="Phobius"/>
    </source>
</evidence>
<dbReference type="Proteomes" id="UP000605676">
    <property type="component" value="Unassembled WGS sequence"/>
</dbReference>
<dbReference type="PRINTS" id="PR00344">
    <property type="entry name" value="BCTRLSENSOR"/>
</dbReference>
<dbReference type="Gene3D" id="3.40.190.10">
    <property type="entry name" value="Periplasmic binding protein-like II"/>
    <property type="match status" value="2"/>
</dbReference>
<dbReference type="InterPro" id="IPR036097">
    <property type="entry name" value="HisK_dim/P_sf"/>
</dbReference>
<dbReference type="PANTHER" id="PTHR43711">
    <property type="entry name" value="TWO-COMPONENT HISTIDINE KINASE"/>
    <property type="match status" value="1"/>
</dbReference>
<dbReference type="InterPro" id="IPR001638">
    <property type="entry name" value="Solute-binding_3/MltF_N"/>
</dbReference>
<evidence type="ECO:0000256" key="5">
    <source>
        <dbReference type="ARBA" id="ARBA00022777"/>
    </source>
</evidence>
<evidence type="ECO:0000256" key="6">
    <source>
        <dbReference type="ARBA" id="ARBA00023012"/>
    </source>
</evidence>
<evidence type="ECO:0000313" key="10">
    <source>
        <dbReference type="Proteomes" id="UP000605676"/>
    </source>
</evidence>
<dbReference type="PANTHER" id="PTHR43711:SF31">
    <property type="entry name" value="HISTIDINE KINASE"/>
    <property type="match status" value="1"/>
</dbReference>
<accession>A0ABS1HH96</accession>
<keyword evidence="5" id="KW-0418">Kinase</keyword>
<dbReference type="RefSeq" id="WP_200464268.1">
    <property type="nucleotide sequence ID" value="NZ_JAENRR010000011.1"/>
</dbReference>
<keyword evidence="7" id="KW-0472">Membrane</keyword>
<reference evidence="9 10" key="1">
    <citation type="submission" date="2021-01" db="EMBL/GenBank/DDBJ databases">
        <title>Carboxyliciviraga sp.nov., isolated from coastal sediments.</title>
        <authorList>
            <person name="Lu D."/>
            <person name="Zhang T."/>
        </authorList>
    </citation>
    <scope>NUCLEOTIDE SEQUENCE [LARGE SCALE GENOMIC DNA]</scope>
    <source>
        <strain evidence="9 10">N1Y132</strain>
    </source>
</reference>
<dbReference type="SUPFAM" id="SSF53850">
    <property type="entry name" value="Periplasmic binding protein-like II"/>
    <property type="match status" value="1"/>
</dbReference>
<dbReference type="SMART" id="SM00062">
    <property type="entry name" value="PBPb"/>
    <property type="match status" value="1"/>
</dbReference>
<dbReference type="Gene3D" id="3.30.565.10">
    <property type="entry name" value="Histidine kinase-like ATPase, C-terminal domain"/>
    <property type="match status" value="1"/>
</dbReference>
<keyword evidence="6" id="KW-0902">Two-component regulatory system</keyword>
<dbReference type="Pfam" id="PF00497">
    <property type="entry name" value="SBP_bac_3"/>
    <property type="match status" value="1"/>
</dbReference>
<dbReference type="InterPro" id="IPR003661">
    <property type="entry name" value="HisK_dim/P_dom"/>
</dbReference>
<dbReference type="CDD" id="cd01007">
    <property type="entry name" value="PBP2_BvgS_HisK_like"/>
    <property type="match status" value="1"/>
</dbReference>
<dbReference type="CDD" id="cd00082">
    <property type="entry name" value="HisKA"/>
    <property type="match status" value="1"/>
</dbReference>
<gene>
    <name evidence="9" type="ORF">JIV24_06775</name>
</gene>
<keyword evidence="7" id="KW-0812">Transmembrane</keyword>
<keyword evidence="3" id="KW-0597">Phosphoprotein</keyword>
<evidence type="ECO:0000256" key="2">
    <source>
        <dbReference type="ARBA" id="ARBA00012438"/>
    </source>
</evidence>
<dbReference type="SMART" id="SM00388">
    <property type="entry name" value="HisKA"/>
    <property type="match status" value="1"/>
</dbReference>
<organism evidence="9 10">
    <name type="scientific">Carboxylicivirga marina</name>
    <dbReference type="NCBI Taxonomy" id="2800988"/>
    <lineage>
        <taxon>Bacteria</taxon>
        <taxon>Pseudomonadati</taxon>
        <taxon>Bacteroidota</taxon>
        <taxon>Bacteroidia</taxon>
        <taxon>Marinilabiliales</taxon>
        <taxon>Marinilabiliaceae</taxon>
        <taxon>Carboxylicivirga</taxon>
    </lineage>
</organism>
<keyword evidence="7" id="KW-1133">Transmembrane helix</keyword>
<dbReference type="InterPro" id="IPR050736">
    <property type="entry name" value="Sensor_HK_Regulatory"/>
</dbReference>
<proteinExistence type="predicted"/>
<dbReference type="InterPro" id="IPR036890">
    <property type="entry name" value="HATPase_C_sf"/>
</dbReference>
<name>A0ABS1HH96_9BACT</name>
<dbReference type="CDD" id="cd16922">
    <property type="entry name" value="HATPase_EvgS-ArcB-TorS-like"/>
    <property type="match status" value="1"/>
</dbReference>
<dbReference type="Pfam" id="PF02518">
    <property type="entry name" value="HATPase_c"/>
    <property type="match status" value="1"/>
</dbReference>
<evidence type="ECO:0000259" key="8">
    <source>
        <dbReference type="PROSITE" id="PS50109"/>
    </source>
</evidence>
<dbReference type="PROSITE" id="PS50109">
    <property type="entry name" value="HIS_KIN"/>
    <property type="match status" value="1"/>
</dbReference>
<feature type="transmembrane region" description="Helical" evidence="7">
    <location>
        <begin position="272"/>
        <end position="292"/>
    </location>
</feature>
<sequence length="555" mass="62663">MIFNRLSQTVLVVCLILVGVQYACDSGEKGALKLSDEEQKWLKQHNEIVLAVDNTYAPLNYMDNDGQLKGLNIDLIQLIQKHIGVQIRLEGSTWDEALGKAMNHEVDGVINATPLEERKSRLNFTDAFFKDPLALVTYKENTIQNFDNIQYQRIAAKRGSQHLIAIRNKIPEHLVIPIQTLDEGIELLSAKKIDGIYDDLAPLYHIISSQGYSHLKVAFVEPAEAGARIAVRNDSEVLLNILNKAINKISAKERLEIQNKWLRFSPKQNYRFYYITIAVLIAIVLLVSLWTWSLKLMVNKKIKELHLELQRRKEAEVQLIGAKEKAEESDRLKSAFLANISHEIRTPMNSIVGFSEVLQHDMFSREEQSQYLGLILSSANQLLSIINDLVNISKIEANMVDVEVCEVDINKMLEELIAAFKVQFYNKEIELSYECKQGSALLMHTDEVKLRQVLTNLIGNALKNTKKGYVKFGVCEPKDGMVKFFVKDSGRGIEPESHKLIFNRFSKINYGDNDGGTGLGLAISKAHVELMGGKIWVESVVGEGSGFYFTLPLAD</sequence>
<feature type="domain" description="Histidine kinase" evidence="8">
    <location>
        <begin position="339"/>
        <end position="555"/>
    </location>
</feature>
<dbReference type="Pfam" id="PF00512">
    <property type="entry name" value="HisKA"/>
    <property type="match status" value="1"/>
</dbReference>
<evidence type="ECO:0000313" key="9">
    <source>
        <dbReference type="EMBL" id="MBK3517041.1"/>
    </source>
</evidence>
<protein>
    <recommendedName>
        <fullName evidence="2">histidine kinase</fullName>
        <ecNumber evidence="2">2.7.13.3</ecNumber>
    </recommendedName>
</protein>
<dbReference type="EMBL" id="JAENRR010000011">
    <property type="protein sequence ID" value="MBK3517041.1"/>
    <property type="molecule type" value="Genomic_DNA"/>
</dbReference>
<dbReference type="InterPro" id="IPR004358">
    <property type="entry name" value="Sig_transdc_His_kin-like_C"/>
</dbReference>
<dbReference type="SUPFAM" id="SSF47384">
    <property type="entry name" value="Homodimeric domain of signal transducing histidine kinase"/>
    <property type="match status" value="1"/>
</dbReference>
<dbReference type="EC" id="2.7.13.3" evidence="2"/>
<evidence type="ECO:0000256" key="1">
    <source>
        <dbReference type="ARBA" id="ARBA00000085"/>
    </source>
</evidence>
<evidence type="ECO:0000256" key="4">
    <source>
        <dbReference type="ARBA" id="ARBA00022679"/>
    </source>
</evidence>
<dbReference type="SUPFAM" id="SSF55874">
    <property type="entry name" value="ATPase domain of HSP90 chaperone/DNA topoisomerase II/histidine kinase"/>
    <property type="match status" value="1"/>
</dbReference>
<evidence type="ECO:0000256" key="3">
    <source>
        <dbReference type="ARBA" id="ARBA00022553"/>
    </source>
</evidence>
<dbReference type="SMART" id="SM00387">
    <property type="entry name" value="HATPase_c"/>
    <property type="match status" value="1"/>
</dbReference>
<comment type="catalytic activity">
    <reaction evidence="1">
        <text>ATP + protein L-histidine = ADP + protein N-phospho-L-histidine.</text>
        <dbReference type="EC" id="2.7.13.3"/>
    </reaction>
</comment>
<keyword evidence="10" id="KW-1185">Reference proteome</keyword>
<comment type="caution">
    <text evidence="9">The sequence shown here is derived from an EMBL/GenBank/DDBJ whole genome shotgun (WGS) entry which is preliminary data.</text>
</comment>
<keyword evidence="4" id="KW-0808">Transferase</keyword>
<dbReference type="Gene3D" id="1.10.287.130">
    <property type="match status" value="1"/>
</dbReference>
<dbReference type="InterPro" id="IPR005467">
    <property type="entry name" value="His_kinase_dom"/>
</dbReference>
<dbReference type="InterPro" id="IPR003594">
    <property type="entry name" value="HATPase_dom"/>
</dbReference>